<dbReference type="AlphaFoldDB" id="A0A4S2DIL4"/>
<dbReference type="EMBL" id="SRYR01000008">
    <property type="protein sequence ID" value="TGY41432.1"/>
    <property type="molecule type" value="Genomic_DNA"/>
</dbReference>
<dbReference type="RefSeq" id="WP_136007697.1">
    <property type="nucleotide sequence ID" value="NZ_SRYR01000008.1"/>
</dbReference>
<name>A0A4S2DIL4_9CLOT</name>
<evidence type="ECO:0000313" key="2">
    <source>
        <dbReference type="Proteomes" id="UP000306888"/>
    </source>
</evidence>
<dbReference type="InterPro" id="IPR023198">
    <property type="entry name" value="PGP-like_dom2"/>
</dbReference>
<dbReference type="Pfam" id="PF13419">
    <property type="entry name" value="HAD_2"/>
    <property type="match status" value="1"/>
</dbReference>
<dbReference type="PANTHER" id="PTHR18901:SF38">
    <property type="entry name" value="PSEUDOURIDINE-5'-PHOSPHATASE"/>
    <property type="match status" value="1"/>
</dbReference>
<dbReference type="OrthoDB" id="9797743at2"/>
<dbReference type="NCBIfam" id="TIGR01509">
    <property type="entry name" value="HAD-SF-IA-v3"/>
    <property type="match status" value="1"/>
</dbReference>
<dbReference type="SFLD" id="SFLDS00003">
    <property type="entry name" value="Haloacid_Dehalogenase"/>
    <property type="match status" value="1"/>
</dbReference>
<dbReference type="Proteomes" id="UP000306888">
    <property type="component" value="Unassembled WGS sequence"/>
</dbReference>
<protein>
    <submittedName>
        <fullName evidence="1">HAD family phosphatase</fullName>
    </submittedName>
</protein>
<keyword evidence="2" id="KW-1185">Reference proteome</keyword>
<dbReference type="InterPro" id="IPR006439">
    <property type="entry name" value="HAD-SF_hydro_IA"/>
</dbReference>
<dbReference type="CDD" id="cd07505">
    <property type="entry name" value="HAD_BPGM-like"/>
    <property type="match status" value="1"/>
</dbReference>
<dbReference type="Gene3D" id="1.10.150.240">
    <property type="entry name" value="Putative phosphatase, domain 2"/>
    <property type="match status" value="1"/>
</dbReference>
<evidence type="ECO:0000313" key="1">
    <source>
        <dbReference type="EMBL" id="TGY41432.1"/>
    </source>
</evidence>
<organism evidence="1 2">
    <name type="scientific">Clostridium sartagoforme</name>
    <dbReference type="NCBI Taxonomy" id="84031"/>
    <lineage>
        <taxon>Bacteria</taxon>
        <taxon>Bacillati</taxon>
        <taxon>Bacillota</taxon>
        <taxon>Clostridia</taxon>
        <taxon>Eubacteriales</taxon>
        <taxon>Clostridiaceae</taxon>
        <taxon>Clostridium</taxon>
    </lineage>
</organism>
<comment type="caution">
    <text evidence="1">The sequence shown here is derived from an EMBL/GenBank/DDBJ whole genome shotgun (WGS) entry which is preliminary data.</text>
</comment>
<dbReference type="SFLD" id="SFLDG01129">
    <property type="entry name" value="C1.5:_HAD__Beta-PGM__Phosphata"/>
    <property type="match status" value="1"/>
</dbReference>
<dbReference type="InterPro" id="IPR023214">
    <property type="entry name" value="HAD_sf"/>
</dbReference>
<dbReference type="SUPFAM" id="SSF56784">
    <property type="entry name" value="HAD-like"/>
    <property type="match status" value="1"/>
</dbReference>
<dbReference type="Gene3D" id="3.40.50.1000">
    <property type="entry name" value="HAD superfamily/HAD-like"/>
    <property type="match status" value="1"/>
</dbReference>
<proteinExistence type="predicted"/>
<dbReference type="PANTHER" id="PTHR18901">
    <property type="entry name" value="2-DEOXYGLUCOSE-6-PHOSPHATE PHOSPHATASE 2"/>
    <property type="match status" value="1"/>
</dbReference>
<gene>
    <name evidence="1" type="ORF">E5347_13195</name>
</gene>
<dbReference type="GO" id="GO:0016791">
    <property type="term" value="F:phosphatase activity"/>
    <property type="evidence" value="ECO:0007669"/>
    <property type="project" value="TreeGrafter"/>
</dbReference>
<dbReference type="InterPro" id="IPR036412">
    <property type="entry name" value="HAD-like_sf"/>
</dbReference>
<sequence>MNNIKAVIFDLDGTLIDSMGIWTQIDEEYLKGFGYEVPDNLQEEITHLTLTETAVYFKKMFNIDNEIADIIDTWHNMALGHYSKTIKLKDGVVPYLNHLKNNGIKIALATSNSIPLLEATLKNHEIYHYFDAITTTEEVNKAKNYPDIYLLSAKKLGVNPEDCLVFEDIVQAVKGAKLAGMTVYSVYDKNSENQKEDLIKLSDRYIQSFNELL</sequence>
<accession>A0A4S2DIL4</accession>
<reference evidence="1 2" key="1">
    <citation type="submission" date="2019-04" db="EMBL/GenBank/DDBJ databases">
        <title>Microbes associate with the intestines of laboratory mice.</title>
        <authorList>
            <person name="Navarre W."/>
            <person name="Wong E."/>
            <person name="Huang K."/>
            <person name="Tropini C."/>
            <person name="Ng K."/>
            <person name="Yu B."/>
        </authorList>
    </citation>
    <scope>NUCLEOTIDE SEQUENCE [LARGE SCALE GENOMIC DNA]</scope>
    <source>
        <strain evidence="1 2">NM50_B9-20</strain>
    </source>
</reference>
<dbReference type="InterPro" id="IPR041492">
    <property type="entry name" value="HAD_2"/>
</dbReference>